<dbReference type="Gene3D" id="3.20.20.210">
    <property type="match status" value="1"/>
</dbReference>
<dbReference type="SUPFAM" id="SSF51726">
    <property type="entry name" value="UROD/MetE-like"/>
    <property type="match status" value="1"/>
</dbReference>
<sequence>MSLILNNFRTRIIKGFRSQIMPISIPSELIGSIPRPENLLQATISYESDLISRGVLHEIQLKAIEATLRELEDITHSEILTDGEQTKPSFLTYPIYELIYEYYRFDNDCFKITFSDGHVRALPRLIKGLFCYATYAYKYLNVAKHFTKKPVKQAVITASALSMVYSPTLSDNTIENYPREQFLRDLCNECEKDIRLCLGKSYCIWRHPLNQMGF</sequence>
<evidence type="ECO:0000313" key="3">
    <source>
        <dbReference type="Proteomes" id="UP000663829"/>
    </source>
</evidence>
<evidence type="ECO:0000313" key="2">
    <source>
        <dbReference type="EMBL" id="CAF3739785.1"/>
    </source>
</evidence>
<reference evidence="1" key="1">
    <citation type="submission" date="2021-02" db="EMBL/GenBank/DDBJ databases">
        <authorList>
            <person name="Nowell W R."/>
        </authorList>
    </citation>
    <scope>NUCLEOTIDE SEQUENCE</scope>
</reference>
<evidence type="ECO:0000313" key="1">
    <source>
        <dbReference type="EMBL" id="CAF0966258.1"/>
    </source>
</evidence>
<organism evidence="1 3">
    <name type="scientific">Didymodactylos carnosus</name>
    <dbReference type="NCBI Taxonomy" id="1234261"/>
    <lineage>
        <taxon>Eukaryota</taxon>
        <taxon>Metazoa</taxon>
        <taxon>Spiralia</taxon>
        <taxon>Gnathifera</taxon>
        <taxon>Rotifera</taxon>
        <taxon>Eurotatoria</taxon>
        <taxon>Bdelloidea</taxon>
        <taxon>Philodinida</taxon>
        <taxon>Philodinidae</taxon>
        <taxon>Didymodactylos</taxon>
    </lineage>
</organism>
<accession>A0A814EEE8</accession>
<gene>
    <name evidence="1" type="ORF">GPM918_LOCUS11994</name>
    <name evidence="2" type="ORF">SRO942_LOCUS11995</name>
</gene>
<name>A0A814EEE8_9BILA</name>
<dbReference type="InterPro" id="IPR038071">
    <property type="entry name" value="UROD/MetE-like_sf"/>
</dbReference>
<dbReference type="EMBL" id="CAJOBC010002570">
    <property type="protein sequence ID" value="CAF3739785.1"/>
    <property type="molecule type" value="Genomic_DNA"/>
</dbReference>
<dbReference type="Proteomes" id="UP000663829">
    <property type="component" value="Unassembled WGS sequence"/>
</dbReference>
<keyword evidence="3" id="KW-1185">Reference proteome</keyword>
<dbReference type="AlphaFoldDB" id="A0A814EEE8"/>
<protein>
    <submittedName>
        <fullName evidence="1">Uncharacterized protein</fullName>
    </submittedName>
</protein>
<proteinExistence type="predicted"/>
<dbReference type="OrthoDB" id="1053771at2759"/>
<dbReference type="EMBL" id="CAJNOQ010002570">
    <property type="protein sequence ID" value="CAF0966258.1"/>
    <property type="molecule type" value="Genomic_DNA"/>
</dbReference>
<comment type="caution">
    <text evidence="1">The sequence shown here is derived from an EMBL/GenBank/DDBJ whole genome shotgun (WGS) entry which is preliminary data.</text>
</comment>
<dbReference type="Proteomes" id="UP000681722">
    <property type="component" value="Unassembled WGS sequence"/>
</dbReference>